<keyword evidence="2" id="KW-0472">Membrane</keyword>
<keyword evidence="2" id="KW-0812">Transmembrane</keyword>
<dbReference type="RefSeq" id="WP_010261513.1">
    <property type="nucleotide sequence ID" value="NZ_CAEG01000010.1"/>
</dbReference>
<keyword evidence="4" id="KW-0808">Transferase</keyword>
<evidence type="ECO:0000256" key="2">
    <source>
        <dbReference type="SAM" id="Phobius"/>
    </source>
</evidence>
<protein>
    <submittedName>
        <fullName evidence="4">Sugar transferase</fullName>
    </submittedName>
</protein>
<dbReference type="AlphaFoldDB" id="A0A1H4AW59"/>
<dbReference type="Proteomes" id="UP000183253">
    <property type="component" value="Unassembled WGS sequence"/>
</dbReference>
<feature type="transmembrane region" description="Helical" evidence="2">
    <location>
        <begin position="144"/>
        <end position="168"/>
    </location>
</feature>
<evidence type="ECO:0000313" key="4">
    <source>
        <dbReference type="EMBL" id="SEA40105.1"/>
    </source>
</evidence>
<name>A0A1H4AW59_9BACT</name>
<sequence length="390" mass="44241">MKYPVIYIKGRGGRTARFAELTGGKMRIVADIRSAAQALTALRADHAVVLYEQRDTETDSGNIRFLRSRFPGTGIILIASAPLEDAQRRSYLSAGVNSAVTGDITAEDFLRTVQFITDYSFSHKPATGKGGEMKMFRMPLWKRTFDIVASLGAIVVLSPLLIVVAVAVKLDSPGPVIYKSKRVGSNYRVFDFLKFRSMRSDADRRLKELSDLNQYAAEEEPDADAAKISLDEDEMKKLLDDMESGMLFADDFAIPEEEHHQIVETEQENAFVKIENDPRITRLGRFLRKYSIDELPQLFNILRGDMSVVGNRPLPLYEAERLTSDEYIERFMCPSGLTGLWQVEKRGHAGKLSPEQRKQLDIRYAREMSPWLDLKIILRTFTAFIQKENV</sequence>
<dbReference type="GO" id="GO:0016780">
    <property type="term" value="F:phosphotransferase activity, for other substituted phosphate groups"/>
    <property type="evidence" value="ECO:0007669"/>
    <property type="project" value="TreeGrafter"/>
</dbReference>
<proteinExistence type="inferred from homology"/>
<feature type="domain" description="Bacterial sugar transferase" evidence="3">
    <location>
        <begin position="142"/>
        <end position="385"/>
    </location>
</feature>
<reference evidence="4 5" key="1">
    <citation type="submission" date="2016-10" db="EMBL/GenBank/DDBJ databases">
        <authorList>
            <person name="de Groot N.N."/>
        </authorList>
    </citation>
    <scope>NUCLEOTIDE SEQUENCE [LARGE SCALE GENOMIC DNA]</scope>
    <source>
        <strain evidence="4 5">DSM 25383</strain>
    </source>
</reference>
<dbReference type="EMBL" id="FNRI01000003">
    <property type="protein sequence ID" value="SEA40105.1"/>
    <property type="molecule type" value="Genomic_DNA"/>
</dbReference>
<dbReference type="OrthoDB" id="9808602at2"/>
<accession>A0A1H4AW59</accession>
<dbReference type="STRING" id="1033731.SAMN05444145_103141"/>
<dbReference type="PANTHER" id="PTHR30576">
    <property type="entry name" value="COLANIC BIOSYNTHESIS UDP-GLUCOSE LIPID CARRIER TRANSFERASE"/>
    <property type="match status" value="1"/>
</dbReference>
<evidence type="ECO:0000259" key="3">
    <source>
        <dbReference type="Pfam" id="PF02397"/>
    </source>
</evidence>
<keyword evidence="2" id="KW-1133">Transmembrane helix</keyword>
<dbReference type="Pfam" id="PF02397">
    <property type="entry name" value="Bac_transf"/>
    <property type="match status" value="1"/>
</dbReference>
<comment type="similarity">
    <text evidence="1">Belongs to the bacterial sugar transferase family.</text>
</comment>
<evidence type="ECO:0000256" key="1">
    <source>
        <dbReference type="ARBA" id="ARBA00006464"/>
    </source>
</evidence>
<gene>
    <name evidence="4" type="ORF">SAMN05444145_103141</name>
</gene>
<keyword evidence="5" id="KW-1185">Reference proteome</keyword>
<dbReference type="InterPro" id="IPR003362">
    <property type="entry name" value="Bact_transf"/>
</dbReference>
<evidence type="ECO:0000313" key="5">
    <source>
        <dbReference type="Proteomes" id="UP000183253"/>
    </source>
</evidence>
<dbReference type="PANTHER" id="PTHR30576:SF0">
    <property type="entry name" value="UNDECAPRENYL-PHOSPHATE N-ACETYLGALACTOSAMINYL 1-PHOSPHATE TRANSFERASE-RELATED"/>
    <property type="match status" value="1"/>
</dbReference>
<organism evidence="4 5">
    <name type="scientific">Alistipes timonensis JC136</name>
    <dbReference type="NCBI Taxonomy" id="1033731"/>
    <lineage>
        <taxon>Bacteria</taxon>
        <taxon>Pseudomonadati</taxon>
        <taxon>Bacteroidota</taxon>
        <taxon>Bacteroidia</taxon>
        <taxon>Bacteroidales</taxon>
        <taxon>Rikenellaceae</taxon>
        <taxon>Alistipes</taxon>
    </lineage>
</organism>